<reference evidence="4" key="1">
    <citation type="submission" date="2011-03" db="EMBL/GenBank/DDBJ databases">
        <title>Draft genome sequence of Brevundimonas diminuta.</title>
        <authorList>
            <person name="Brown P.J.B."/>
            <person name="Buechlein A."/>
            <person name="Hemmerich C."/>
            <person name="Brun Y.V."/>
        </authorList>
    </citation>
    <scope>NUCLEOTIDE SEQUENCE [LARGE SCALE GENOMIC DNA]</scope>
    <source>
        <strain evidence="4">C19</strain>
    </source>
</reference>
<evidence type="ECO:0000256" key="1">
    <source>
        <dbReference type="PIRSR" id="PIRSR011396-1"/>
    </source>
</evidence>
<dbReference type="PANTHER" id="PTHR43747:SF4">
    <property type="entry name" value="FLAVIN-DEPENDENT TRYPTOPHAN HALOGENASE"/>
    <property type="match status" value="1"/>
</dbReference>
<keyword evidence="2" id="KW-0285">Flavoprotein</keyword>
<keyword evidence="2" id="KW-0274">FAD</keyword>
<dbReference type="EMBL" id="GL883077">
    <property type="protein sequence ID" value="EGF93673.1"/>
    <property type="molecule type" value="Genomic_DNA"/>
</dbReference>
<keyword evidence="4" id="KW-1185">Reference proteome</keyword>
<evidence type="ECO:0000256" key="2">
    <source>
        <dbReference type="PIRSR" id="PIRSR011396-2"/>
    </source>
</evidence>
<feature type="binding site" evidence="2">
    <location>
        <begin position="12"/>
        <end position="15"/>
    </location>
    <ligand>
        <name>FAD</name>
        <dbReference type="ChEBI" id="CHEBI:57692"/>
    </ligand>
</feature>
<dbReference type="PANTHER" id="PTHR43747">
    <property type="entry name" value="FAD-BINDING PROTEIN"/>
    <property type="match status" value="1"/>
</dbReference>
<feature type="binding site" evidence="2">
    <location>
        <position position="77"/>
    </location>
    <ligand>
        <name>7-chloro-L-tryptophan</name>
        <dbReference type="ChEBI" id="CHEBI:58713"/>
    </ligand>
</feature>
<accession>F4QGJ2</accession>
<organism evidence="3 4">
    <name type="scientific">Asticcacaulis biprosthecium C19</name>
    <dbReference type="NCBI Taxonomy" id="715226"/>
    <lineage>
        <taxon>Bacteria</taxon>
        <taxon>Pseudomonadati</taxon>
        <taxon>Pseudomonadota</taxon>
        <taxon>Alphaproteobacteria</taxon>
        <taxon>Caulobacterales</taxon>
        <taxon>Caulobacteraceae</taxon>
        <taxon>Asticcacaulis</taxon>
    </lineage>
</organism>
<dbReference type="Gene3D" id="3.50.50.60">
    <property type="entry name" value="FAD/NAD(P)-binding domain"/>
    <property type="match status" value="1"/>
</dbReference>
<gene>
    <name evidence="3" type="ORF">ABI_21140</name>
</gene>
<feature type="binding site" evidence="2">
    <location>
        <position position="322"/>
    </location>
    <ligand>
        <name>FAD</name>
        <dbReference type="ChEBI" id="CHEBI:57692"/>
    </ligand>
</feature>
<dbReference type="InterPro" id="IPR033856">
    <property type="entry name" value="Trp_halogen"/>
</dbReference>
<dbReference type="InterPro" id="IPR050816">
    <property type="entry name" value="Flavin-dep_Halogenase_NPB"/>
</dbReference>
<name>F4QGJ2_9CAUL</name>
<dbReference type="AlphaFoldDB" id="F4QGJ2"/>
<dbReference type="SUPFAM" id="SSF51905">
    <property type="entry name" value="FAD/NAD(P)-binding domain"/>
    <property type="match status" value="1"/>
</dbReference>
<dbReference type="PIRSF" id="PIRSF011396">
    <property type="entry name" value="Trp_halogenase"/>
    <property type="match status" value="1"/>
</dbReference>
<proteinExistence type="predicted"/>
<dbReference type="Proteomes" id="UP000006512">
    <property type="component" value="Unassembled WGS sequence"/>
</dbReference>
<evidence type="ECO:0000313" key="4">
    <source>
        <dbReference type="Proteomes" id="UP000006512"/>
    </source>
</evidence>
<dbReference type="OrthoDB" id="5695497at2"/>
<feature type="binding site" evidence="2">
    <location>
        <position position="335"/>
    </location>
    <ligand>
        <name>FAD</name>
        <dbReference type="ChEBI" id="CHEBI:57692"/>
    </ligand>
</feature>
<dbReference type="InterPro" id="IPR036188">
    <property type="entry name" value="FAD/NAD-bd_sf"/>
</dbReference>
<feature type="binding site" evidence="2">
    <location>
        <position position="331"/>
    </location>
    <ligand>
        <name>L-tryptophan</name>
        <dbReference type="ChEBI" id="CHEBI:57912"/>
    </ligand>
</feature>
<dbReference type="STRING" id="715226.ABI_21140"/>
<feature type="active site" evidence="1">
    <location>
        <position position="77"/>
    </location>
</feature>
<sequence>MLPVKSIVIAGGGTAGWMTAAALARVFGPSLNITLVESDEIGTIGVGEATIPAIARFNSMLRLDEDAFLRETQGTFKLGIEFRGWRERGHSYMHSFGAVGRDLAYLPFHHYWYQDRMQGGDAGELGDYDLNQAAAYAGRFARSDDLVHAFHFDAGLYAAFLRRYAEAGGVTRIEGRIADVAVEEDIRALRLADGRAIAGDFFIDCTGFRALLIEGALKTGYEDWRHWLPCDRALAVPSARTCPLLPYTRATAQTAGWTWRIPLQHRTGNGHVYCSDHISDEEAHAALMVQLDSEALADARPIRFTTGRRKKLWNKNCLAIGLSAGFIEPLESTSIHLIQSAIERFIMLFPRGPDHDRLAQDFNDSSIHEMENIRDFIILHYHVNGRYDETFWNSCRNMTIPDSLHHRIELFRDTAALHIPPADIFRLPSWLQVLHGQGVEPQAVHPFTERVARDDRARFLRGLRFECHERLELLPAHDAFVWRHCYHR</sequence>
<dbReference type="eggNOG" id="COG0665">
    <property type="taxonomic scope" value="Bacteria"/>
</dbReference>
<dbReference type="HOGENOM" id="CLU_022247_1_0_5"/>
<evidence type="ECO:0000313" key="3">
    <source>
        <dbReference type="EMBL" id="EGF93673.1"/>
    </source>
</evidence>
<keyword evidence="2" id="KW-0547">Nucleotide-binding</keyword>
<dbReference type="Pfam" id="PF04820">
    <property type="entry name" value="Trp_halogenase"/>
    <property type="match status" value="1"/>
</dbReference>
<dbReference type="GO" id="GO:0004497">
    <property type="term" value="F:monooxygenase activity"/>
    <property type="evidence" value="ECO:0007669"/>
    <property type="project" value="InterPro"/>
</dbReference>
<protein>
    <submittedName>
        <fullName evidence="3">Tryptophan halogenase PrnA</fullName>
    </submittedName>
</protein>
<dbReference type="RefSeq" id="WP_006272874.1">
    <property type="nucleotide sequence ID" value="NZ_GL883077.1"/>
</dbReference>
<dbReference type="GO" id="GO:0000166">
    <property type="term" value="F:nucleotide binding"/>
    <property type="evidence" value="ECO:0007669"/>
    <property type="project" value="UniProtKB-KW"/>
</dbReference>
<dbReference type="InterPro" id="IPR006905">
    <property type="entry name" value="Flavin_halogenase"/>
</dbReference>